<dbReference type="Pfam" id="PF00440">
    <property type="entry name" value="TetR_N"/>
    <property type="match status" value="1"/>
</dbReference>
<dbReference type="EMBL" id="BAABHS010000032">
    <property type="protein sequence ID" value="GAA4986793.1"/>
    <property type="molecule type" value="Genomic_DNA"/>
</dbReference>
<dbReference type="InterPro" id="IPR050109">
    <property type="entry name" value="HTH-type_TetR-like_transc_reg"/>
</dbReference>
<dbReference type="PROSITE" id="PS50977">
    <property type="entry name" value="HTH_TETR_2"/>
    <property type="match status" value="1"/>
</dbReference>
<dbReference type="RefSeq" id="WP_345679520.1">
    <property type="nucleotide sequence ID" value="NZ_BAABHS010000032.1"/>
</dbReference>
<dbReference type="Proteomes" id="UP001500466">
    <property type="component" value="Unassembled WGS sequence"/>
</dbReference>
<feature type="domain" description="HTH tetR-type" evidence="3">
    <location>
        <begin position="16"/>
        <end position="76"/>
    </location>
</feature>
<evidence type="ECO:0000313" key="5">
    <source>
        <dbReference type="Proteomes" id="UP001500466"/>
    </source>
</evidence>
<evidence type="ECO:0000256" key="1">
    <source>
        <dbReference type="ARBA" id="ARBA00023125"/>
    </source>
</evidence>
<accession>A0ABP9I4D5</accession>
<name>A0ABP9I4D5_9ACTN</name>
<dbReference type="PANTHER" id="PTHR30055:SF146">
    <property type="entry name" value="HTH-TYPE TRANSCRIPTIONAL DUAL REGULATOR CECR"/>
    <property type="match status" value="1"/>
</dbReference>
<evidence type="ECO:0000259" key="3">
    <source>
        <dbReference type="PROSITE" id="PS50977"/>
    </source>
</evidence>
<dbReference type="InterPro" id="IPR023772">
    <property type="entry name" value="DNA-bd_HTH_TetR-type_CS"/>
</dbReference>
<dbReference type="SUPFAM" id="SSF46689">
    <property type="entry name" value="Homeodomain-like"/>
    <property type="match status" value="1"/>
</dbReference>
<feature type="DNA-binding region" description="H-T-H motif" evidence="2">
    <location>
        <begin position="39"/>
        <end position="58"/>
    </location>
</feature>
<dbReference type="Pfam" id="PF14246">
    <property type="entry name" value="TetR_C_7"/>
    <property type="match status" value="1"/>
</dbReference>
<organism evidence="4 5">
    <name type="scientific">Yinghuangia aomiensis</name>
    <dbReference type="NCBI Taxonomy" id="676205"/>
    <lineage>
        <taxon>Bacteria</taxon>
        <taxon>Bacillati</taxon>
        <taxon>Actinomycetota</taxon>
        <taxon>Actinomycetes</taxon>
        <taxon>Kitasatosporales</taxon>
        <taxon>Streptomycetaceae</taxon>
        <taxon>Yinghuangia</taxon>
    </lineage>
</organism>
<dbReference type="PANTHER" id="PTHR30055">
    <property type="entry name" value="HTH-TYPE TRANSCRIPTIONAL REGULATOR RUTR"/>
    <property type="match status" value="1"/>
</dbReference>
<proteinExistence type="predicted"/>
<dbReference type="PROSITE" id="PS01081">
    <property type="entry name" value="HTH_TETR_1"/>
    <property type="match status" value="1"/>
</dbReference>
<dbReference type="InterPro" id="IPR036271">
    <property type="entry name" value="Tet_transcr_reg_TetR-rel_C_sf"/>
</dbReference>
<evidence type="ECO:0000313" key="4">
    <source>
        <dbReference type="EMBL" id="GAA4986793.1"/>
    </source>
</evidence>
<gene>
    <name evidence="4" type="ORF">GCM10023205_66800</name>
</gene>
<dbReference type="InterPro" id="IPR001647">
    <property type="entry name" value="HTH_TetR"/>
</dbReference>
<dbReference type="Gene3D" id="1.10.357.10">
    <property type="entry name" value="Tetracycline Repressor, domain 2"/>
    <property type="match status" value="1"/>
</dbReference>
<protein>
    <submittedName>
        <fullName evidence="4">TetR/AcrR family transcriptional regulator</fullName>
    </submittedName>
</protein>
<evidence type="ECO:0000256" key="2">
    <source>
        <dbReference type="PROSITE-ProRule" id="PRU00335"/>
    </source>
</evidence>
<keyword evidence="5" id="KW-1185">Reference proteome</keyword>
<reference evidence="5" key="1">
    <citation type="journal article" date="2019" name="Int. J. Syst. Evol. Microbiol.">
        <title>The Global Catalogue of Microorganisms (GCM) 10K type strain sequencing project: providing services to taxonomists for standard genome sequencing and annotation.</title>
        <authorList>
            <consortium name="The Broad Institute Genomics Platform"/>
            <consortium name="The Broad Institute Genome Sequencing Center for Infectious Disease"/>
            <person name="Wu L."/>
            <person name="Ma J."/>
        </authorList>
    </citation>
    <scope>NUCLEOTIDE SEQUENCE [LARGE SCALE GENOMIC DNA]</scope>
    <source>
        <strain evidence="5">JCM 17986</strain>
    </source>
</reference>
<sequence>MSDPTVTAARPRRGLREKRQAITEGALRVFGREGYTRASIGEIAKEADVSTRTIYNHFADKDELFRTVIAESAARVRETHLAVVERYLGDVTDLDRDLRAFARALVGSRRDFPDHFAVVRQIQAEALHLPDEVLEAWQDAGPRPVQQALADRLAALDDAGLLDAPDPLQAASHLMLLAGSEVNSRSFFDARPLDPAERDALVDAGVRVFIRAYERRA</sequence>
<dbReference type="SUPFAM" id="SSF48498">
    <property type="entry name" value="Tetracyclin repressor-like, C-terminal domain"/>
    <property type="match status" value="1"/>
</dbReference>
<dbReference type="PRINTS" id="PR00455">
    <property type="entry name" value="HTHTETR"/>
</dbReference>
<comment type="caution">
    <text evidence="4">The sequence shown here is derived from an EMBL/GenBank/DDBJ whole genome shotgun (WGS) entry which is preliminary data.</text>
</comment>
<dbReference type="InterPro" id="IPR039536">
    <property type="entry name" value="TetR_C_Proteobacteria"/>
</dbReference>
<keyword evidence="1 2" id="KW-0238">DNA-binding</keyword>
<dbReference type="InterPro" id="IPR009057">
    <property type="entry name" value="Homeodomain-like_sf"/>
</dbReference>